<dbReference type="GO" id="GO:0016836">
    <property type="term" value="F:hydro-lyase activity"/>
    <property type="evidence" value="ECO:0007669"/>
    <property type="project" value="UniProtKB-ARBA"/>
</dbReference>
<dbReference type="PANTHER" id="PTHR11941">
    <property type="entry name" value="ENOYL-COA HYDRATASE-RELATED"/>
    <property type="match status" value="1"/>
</dbReference>
<gene>
    <name evidence="4" type="ORF">FJZ47_10905</name>
</gene>
<protein>
    <submittedName>
        <fullName evidence="4">Enoyl-CoA hydratase/isomerase family protein</fullName>
    </submittedName>
</protein>
<dbReference type="FunFam" id="1.10.12.10:FF:000001">
    <property type="entry name" value="Probable enoyl-CoA hydratase, mitochondrial"/>
    <property type="match status" value="1"/>
</dbReference>
<comment type="caution">
    <text evidence="4">The sequence shown here is derived from an EMBL/GenBank/DDBJ whole genome shotgun (WGS) entry which is preliminary data.</text>
</comment>
<proteinExistence type="inferred from homology"/>
<dbReference type="Gene3D" id="1.10.12.10">
    <property type="entry name" value="Lyase 2-enoyl-coa Hydratase, Chain A, domain 2"/>
    <property type="match status" value="1"/>
</dbReference>
<dbReference type="Gene3D" id="3.90.226.10">
    <property type="entry name" value="2-enoyl-CoA Hydratase, Chain A, domain 1"/>
    <property type="match status" value="1"/>
</dbReference>
<dbReference type="InterPro" id="IPR001753">
    <property type="entry name" value="Enoyl-CoA_hydra/iso"/>
</dbReference>
<dbReference type="Proteomes" id="UP000712673">
    <property type="component" value="Unassembled WGS sequence"/>
</dbReference>
<dbReference type="EMBL" id="VGLS01000294">
    <property type="protein sequence ID" value="MBM3224300.1"/>
    <property type="molecule type" value="Genomic_DNA"/>
</dbReference>
<reference evidence="4" key="1">
    <citation type="submission" date="2019-03" db="EMBL/GenBank/DDBJ databases">
        <title>Lake Tanganyika Metagenome-Assembled Genomes (MAGs).</title>
        <authorList>
            <person name="Tran P."/>
        </authorList>
    </citation>
    <scope>NUCLEOTIDE SEQUENCE</scope>
    <source>
        <strain evidence="4">K_DeepCast_65m_m2_066</strain>
    </source>
</reference>
<dbReference type="GO" id="GO:0006635">
    <property type="term" value="P:fatty acid beta-oxidation"/>
    <property type="evidence" value="ECO:0007669"/>
    <property type="project" value="TreeGrafter"/>
</dbReference>
<evidence type="ECO:0000256" key="2">
    <source>
        <dbReference type="ARBA" id="ARBA00023239"/>
    </source>
</evidence>
<name>A0A937W237_UNCTE</name>
<dbReference type="Pfam" id="PF00378">
    <property type="entry name" value="ECH_1"/>
    <property type="match status" value="1"/>
</dbReference>
<dbReference type="InterPro" id="IPR018376">
    <property type="entry name" value="Enoyl-CoA_hyd/isom_CS"/>
</dbReference>
<comment type="similarity">
    <text evidence="1 3">Belongs to the enoyl-CoA hydratase/isomerase family.</text>
</comment>
<keyword evidence="2" id="KW-0456">Lyase</keyword>
<dbReference type="InterPro" id="IPR014748">
    <property type="entry name" value="Enoyl-CoA_hydra_C"/>
</dbReference>
<dbReference type="SUPFAM" id="SSF52096">
    <property type="entry name" value="ClpP/crotonase"/>
    <property type="match status" value="1"/>
</dbReference>
<evidence type="ECO:0000256" key="3">
    <source>
        <dbReference type="RuleBase" id="RU003707"/>
    </source>
</evidence>
<dbReference type="AlphaFoldDB" id="A0A937W237"/>
<evidence type="ECO:0000313" key="5">
    <source>
        <dbReference type="Proteomes" id="UP000712673"/>
    </source>
</evidence>
<organism evidence="4 5">
    <name type="scientific">Tectimicrobiota bacterium</name>
    <dbReference type="NCBI Taxonomy" id="2528274"/>
    <lineage>
        <taxon>Bacteria</taxon>
        <taxon>Pseudomonadati</taxon>
        <taxon>Nitrospinota/Tectimicrobiota group</taxon>
        <taxon>Candidatus Tectimicrobiota</taxon>
    </lineage>
</organism>
<sequence>MAYQFLLYEHTDAIVTLTLNRPDRLNALGDTLREELYDAIVRTSDDPDARVIVMTGAGRGFCAGGDMKSAHEIQEGRQERALLDRVAPLRDKVVLAMRDSPKPIIAAVNGPAAGAGMNLALACDMRIASTAARFGQTFVKRGLHVDWGGTYFLPRLVGMAKACELIFTGEMISAEEANALGLLNQLVAPEALMPTTYALARKLADGPPIAIRLAKRALYHSQDVDLRSALEFETFAQNACRDTEDAREGIRAFVEKRTPRFQGR</sequence>
<evidence type="ECO:0000313" key="4">
    <source>
        <dbReference type="EMBL" id="MBM3224300.1"/>
    </source>
</evidence>
<evidence type="ECO:0000256" key="1">
    <source>
        <dbReference type="ARBA" id="ARBA00005254"/>
    </source>
</evidence>
<dbReference type="PANTHER" id="PTHR11941:SF54">
    <property type="entry name" value="ENOYL-COA HYDRATASE, MITOCHONDRIAL"/>
    <property type="match status" value="1"/>
</dbReference>
<dbReference type="InterPro" id="IPR029045">
    <property type="entry name" value="ClpP/crotonase-like_dom_sf"/>
</dbReference>
<dbReference type="CDD" id="cd06558">
    <property type="entry name" value="crotonase-like"/>
    <property type="match status" value="1"/>
</dbReference>
<accession>A0A937W237</accession>
<dbReference type="PROSITE" id="PS00166">
    <property type="entry name" value="ENOYL_COA_HYDRATASE"/>
    <property type="match status" value="1"/>
</dbReference>